<gene>
    <name evidence="1" type="ORF">AB0E89_19420</name>
</gene>
<reference evidence="1 2" key="1">
    <citation type="submission" date="2024-06" db="EMBL/GenBank/DDBJ databases">
        <title>The Natural Products Discovery Center: Release of the First 8490 Sequenced Strains for Exploring Actinobacteria Biosynthetic Diversity.</title>
        <authorList>
            <person name="Kalkreuter E."/>
            <person name="Kautsar S.A."/>
            <person name="Yang D."/>
            <person name="Bader C.D."/>
            <person name="Teijaro C.N."/>
            <person name="Fluegel L."/>
            <person name="Davis C.M."/>
            <person name="Simpson J.R."/>
            <person name="Lauterbach L."/>
            <person name="Steele A.D."/>
            <person name="Gui C."/>
            <person name="Meng S."/>
            <person name="Li G."/>
            <person name="Viehrig K."/>
            <person name="Ye F."/>
            <person name="Su P."/>
            <person name="Kiefer A.F."/>
            <person name="Nichols A."/>
            <person name="Cepeda A.J."/>
            <person name="Yan W."/>
            <person name="Fan B."/>
            <person name="Jiang Y."/>
            <person name="Adhikari A."/>
            <person name="Zheng C.-J."/>
            <person name="Schuster L."/>
            <person name="Cowan T.M."/>
            <person name="Smanski M.J."/>
            <person name="Chevrette M.G."/>
            <person name="De Carvalho L.P.S."/>
            <person name="Shen B."/>
        </authorList>
    </citation>
    <scope>NUCLEOTIDE SEQUENCE [LARGE SCALE GENOMIC DNA]</scope>
    <source>
        <strain evidence="1 2">NPDC033843</strain>
    </source>
</reference>
<name>A0ABV2ZJI8_9ACTN</name>
<evidence type="ECO:0000313" key="2">
    <source>
        <dbReference type="Proteomes" id="UP001550739"/>
    </source>
</evidence>
<keyword evidence="2" id="KW-1185">Reference proteome</keyword>
<comment type="caution">
    <text evidence="1">The sequence shown here is derived from an EMBL/GenBank/DDBJ whole genome shotgun (WGS) entry which is preliminary data.</text>
</comment>
<protein>
    <submittedName>
        <fullName evidence="1">Uncharacterized protein</fullName>
    </submittedName>
</protein>
<dbReference type="Proteomes" id="UP001550739">
    <property type="component" value="Unassembled WGS sequence"/>
</dbReference>
<organism evidence="1 2">
    <name type="scientific">Streptomyces sp. 900129855</name>
    <dbReference type="NCBI Taxonomy" id="3155129"/>
    <lineage>
        <taxon>Bacteria</taxon>
        <taxon>Bacillati</taxon>
        <taxon>Actinomycetota</taxon>
        <taxon>Actinomycetes</taxon>
        <taxon>Kitasatosporales</taxon>
        <taxon>Streptomycetaceae</taxon>
        <taxon>Streptomyces</taxon>
    </lineage>
</organism>
<dbReference type="EMBL" id="JBEZVE010000009">
    <property type="protein sequence ID" value="MEU3782710.1"/>
    <property type="molecule type" value="Genomic_DNA"/>
</dbReference>
<proteinExistence type="predicted"/>
<accession>A0ABV2ZJI8</accession>
<sequence>MELPDLVVPVREGSHNEQLRYALRSWAANLPHRRVWVVGYRPWWAVGVGHIPTDQRTTPAYVNTTTAMRAACEHPEVSDPFLWANDDFFVMAPQPTPFPVFHRGPVREVFAQYATRSSAYVAAMRETHAFLVGLGHENPTSFELHVPLPVHKDGMLHALKIGEGHDVHKRTVYGAVNGVTGIQMRDVKIARRGPQFDAASPFLSTMPDSFHNGAVGRHIRGAFPEPCPYEGRRRR</sequence>
<evidence type="ECO:0000313" key="1">
    <source>
        <dbReference type="EMBL" id="MEU3782710.1"/>
    </source>
</evidence>
<dbReference type="RefSeq" id="WP_334580215.1">
    <property type="nucleotide sequence ID" value="NZ_JBEZVE010000009.1"/>
</dbReference>